<dbReference type="EC" id="3.2.2.20" evidence="8"/>
<accession>A0A4S1CCV6</accession>
<keyword evidence="1 9" id="KW-0479">Metal-binding</keyword>
<keyword evidence="2" id="KW-0227">DNA damage</keyword>
<gene>
    <name evidence="10" type="ORF">E4633_12800</name>
</gene>
<keyword evidence="11" id="KW-1185">Reference proteome</keyword>
<keyword evidence="3" id="KW-0378">Hydrolase</keyword>
<evidence type="ECO:0000256" key="9">
    <source>
        <dbReference type="PIRSR" id="PIRSR604597-1"/>
    </source>
</evidence>
<sequence length="195" mass="21899">MTTTGGSVNRCGWAGSDPLYCSYHDLEWGVPVHDDCLLFEFLTLEGAQAGLSWITILRKREAYRRAFAGFNPEAVARFGAADEERLMADAGIVRNRLKISSTLGNARAYLAVQEEFGSFDAYLWRFVDGTPVQNAWRTLGEVPATSEVSDRLSRDLKRRGFRFIGSTICYALMQAVGMVNDHTVDCFRWQELGPR</sequence>
<dbReference type="AlphaFoldDB" id="A0A4S1CCV6"/>
<dbReference type="Proteomes" id="UP000306416">
    <property type="component" value="Unassembled WGS sequence"/>
</dbReference>
<evidence type="ECO:0000256" key="5">
    <source>
        <dbReference type="ARBA" id="ARBA00023204"/>
    </source>
</evidence>
<comment type="caution">
    <text evidence="10">The sequence shown here is derived from an EMBL/GenBank/DDBJ whole genome shotgun (WGS) entry which is preliminary data.</text>
</comment>
<feature type="binding site" evidence="9">
    <location>
        <position position="182"/>
    </location>
    <ligand>
        <name>Zn(2+)</name>
        <dbReference type="ChEBI" id="CHEBI:29105"/>
    </ligand>
</feature>
<dbReference type="SUPFAM" id="SSF48150">
    <property type="entry name" value="DNA-glycosylase"/>
    <property type="match status" value="1"/>
</dbReference>
<keyword evidence="5" id="KW-0234">DNA repair</keyword>
<comment type="catalytic activity">
    <reaction evidence="6">
        <text>Hydrolysis of alkylated DNA, releasing 3-methyladenine.</text>
        <dbReference type="EC" id="3.2.2.20"/>
    </reaction>
</comment>
<evidence type="ECO:0000313" key="11">
    <source>
        <dbReference type="Proteomes" id="UP000306416"/>
    </source>
</evidence>
<evidence type="ECO:0000256" key="4">
    <source>
        <dbReference type="ARBA" id="ARBA00022833"/>
    </source>
</evidence>
<feature type="binding site" evidence="9">
    <location>
        <position position="11"/>
    </location>
    <ligand>
        <name>Zn(2+)</name>
        <dbReference type="ChEBI" id="CHEBI:29105"/>
    </ligand>
</feature>
<organism evidence="10 11">
    <name type="scientific">Geomonas terrae</name>
    <dbReference type="NCBI Taxonomy" id="2562681"/>
    <lineage>
        <taxon>Bacteria</taxon>
        <taxon>Pseudomonadati</taxon>
        <taxon>Thermodesulfobacteriota</taxon>
        <taxon>Desulfuromonadia</taxon>
        <taxon>Geobacterales</taxon>
        <taxon>Geobacteraceae</taxon>
        <taxon>Geomonas</taxon>
    </lineage>
</organism>
<dbReference type="NCBIfam" id="TIGR00624">
    <property type="entry name" value="tag"/>
    <property type="match status" value="1"/>
</dbReference>
<dbReference type="InterPro" id="IPR011257">
    <property type="entry name" value="DNA_glycosylase"/>
</dbReference>
<dbReference type="PANTHER" id="PTHR30037">
    <property type="entry name" value="DNA-3-METHYLADENINE GLYCOSYLASE 1"/>
    <property type="match status" value="1"/>
</dbReference>
<feature type="binding site" evidence="9">
    <location>
        <position position="186"/>
    </location>
    <ligand>
        <name>Zn(2+)</name>
        <dbReference type="ChEBI" id="CHEBI:29105"/>
    </ligand>
</feature>
<name>A0A4S1CCV6_9BACT</name>
<evidence type="ECO:0000256" key="8">
    <source>
        <dbReference type="ARBA" id="ARBA00066766"/>
    </source>
</evidence>
<reference evidence="10 11" key="1">
    <citation type="submission" date="2019-04" db="EMBL/GenBank/DDBJ databases">
        <title>Geobacter oryzae sp. nov., ferric-reducing bacteria isolated from paddy soil.</title>
        <authorList>
            <person name="Xu Z."/>
            <person name="Masuda Y."/>
            <person name="Itoh H."/>
            <person name="Senoo K."/>
        </authorList>
    </citation>
    <scope>NUCLEOTIDE SEQUENCE [LARGE SCALE GENOMIC DNA]</scope>
    <source>
        <strain evidence="10 11">Red111</strain>
    </source>
</reference>
<evidence type="ECO:0000256" key="7">
    <source>
        <dbReference type="ARBA" id="ARBA00057608"/>
    </source>
</evidence>
<dbReference type="GO" id="GO:0046872">
    <property type="term" value="F:metal ion binding"/>
    <property type="evidence" value="ECO:0007669"/>
    <property type="project" value="UniProtKB-KW"/>
</dbReference>
<proteinExistence type="predicted"/>
<evidence type="ECO:0000256" key="3">
    <source>
        <dbReference type="ARBA" id="ARBA00022801"/>
    </source>
</evidence>
<evidence type="ECO:0000256" key="6">
    <source>
        <dbReference type="ARBA" id="ARBA00052558"/>
    </source>
</evidence>
<keyword evidence="4 9" id="KW-0862">Zinc</keyword>
<feature type="binding site" evidence="9">
    <location>
        <position position="24"/>
    </location>
    <ligand>
        <name>Zn(2+)</name>
        <dbReference type="ChEBI" id="CHEBI:29105"/>
    </ligand>
</feature>
<evidence type="ECO:0000256" key="1">
    <source>
        <dbReference type="ARBA" id="ARBA00022723"/>
    </source>
</evidence>
<protein>
    <recommendedName>
        <fullName evidence="8">DNA-3-methyladenine glycosylase I</fullName>
        <ecNumber evidence="8">3.2.2.20</ecNumber>
    </recommendedName>
</protein>
<dbReference type="FunFam" id="1.10.340.30:FF:000009">
    <property type="entry name" value="DNA-3-methyladenine glycosylase I"/>
    <property type="match status" value="1"/>
</dbReference>
<dbReference type="RefSeq" id="WP_135870657.1">
    <property type="nucleotide sequence ID" value="NZ_SRSC01000003.1"/>
</dbReference>
<evidence type="ECO:0000313" key="10">
    <source>
        <dbReference type="EMBL" id="TGU71219.1"/>
    </source>
</evidence>
<dbReference type="GO" id="GO:0006284">
    <property type="term" value="P:base-excision repair"/>
    <property type="evidence" value="ECO:0007669"/>
    <property type="project" value="InterPro"/>
</dbReference>
<dbReference type="InterPro" id="IPR052891">
    <property type="entry name" value="DNA-3mA_glycosylase"/>
</dbReference>
<dbReference type="InterPro" id="IPR004597">
    <property type="entry name" value="Tag"/>
</dbReference>
<dbReference type="InterPro" id="IPR005019">
    <property type="entry name" value="Adenine_glyco"/>
</dbReference>
<dbReference type="PANTHER" id="PTHR30037:SF4">
    <property type="entry name" value="DNA-3-METHYLADENINE GLYCOSYLASE I"/>
    <property type="match status" value="1"/>
</dbReference>
<dbReference type="GO" id="GO:0008725">
    <property type="term" value="F:DNA-3-methyladenine glycosylase activity"/>
    <property type="evidence" value="ECO:0007669"/>
    <property type="project" value="UniProtKB-EC"/>
</dbReference>
<dbReference type="Gene3D" id="1.10.340.30">
    <property type="entry name" value="Hypothetical protein, domain 2"/>
    <property type="match status" value="1"/>
</dbReference>
<dbReference type="EMBL" id="SRSC01000003">
    <property type="protein sequence ID" value="TGU71219.1"/>
    <property type="molecule type" value="Genomic_DNA"/>
</dbReference>
<comment type="function">
    <text evidence="7">Hydrolysis of the deoxyribose N-glycosidic bond to excise 3-methyladenine from the damaged DNA polymer formed by alkylation lesions.</text>
</comment>
<evidence type="ECO:0000256" key="2">
    <source>
        <dbReference type="ARBA" id="ARBA00022763"/>
    </source>
</evidence>
<dbReference type="Pfam" id="PF03352">
    <property type="entry name" value="Adenine_glyco"/>
    <property type="match status" value="1"/>
</dbReference>